<evidence type="ECO:0000256" key="1">
    <source>
        <dbReference type="SAM" id="SignalP"/>
    </source>
</evidence>
<keyword evidence="3" id="KW-1185">Reference proteome</keyword>
<dbReference type="KEGG" id="tut:107368204"/>
<keyword evidence="1" id="KW-0732">Signal</keyword>
<accession>T1KY29</accession>
<feature type="signal peptide" evidence="1">
    <location>
        <begin position="1"/>
        <end position="18"/>
    </location>
</feature>
<proteinExistence type="predicted"/>
<gene>
    <name evidence="2" type="primary">107368204</name>
</gene>
<organism evidence="2 3">
    <name type="scientific">Tetranychus urticae</name>
    <name type="common">Two-spotted spider mite</name>
    <dbReference type="NCBI Taxonomy" id="32264"/>
    <lineage>
        <taxon>Eukaryota</taxon>
        <taxon>Metazoa</taxon>
        <taxon>Ecdysozoa</taxon>
        <taxon>Arthropoda</taxon>
        <taxon>Chelicerata</taxon>
        <taxon>Arachnida</taxon>
        <taxon>Acari</taxon>
        <taxon>Acariformes</taxon>
        <taxon>Trombidiformes</taxon>
        <taxon>Prostigmata</taxon>
        <taxon>Eleutherengona</taxon>
        <taxon>Raphignathae</taxon>
        <taxon>Tetranychoidea</taxon>
        <taxon>Tetranychidae</taxon>
        <taxon>Tetranychus</taxon>
    </lineage>
</organism>
<sequence length="275" mass="32461">MMKPTVIITYLLINCASSAYLTSRTSSSTKDPLERLFRPKKFNATVLLLDRGRSTLRGRYGSPRLVKVELDKSLEFLPLEPYGLNSLPSWSKSILGCYQYDEPRKIELTLEMFRREWRATANMVDGRTLDRVLDVCDQFLNYYGGLGKLLMDRNETSSIVFREKSKQRLANSYGTQYHVTLVHLLDKPWSQTQKWPRFWRDLPEWAGSLDQCFKFISSDPIEEHQKKVPFKEIELVDKRTMWNLNHVCDLITLVKWDWFSAQNDRDIRLRIERTH</sequence>
<dbReference type="HOGENOM" id="CLU_1013103_0_0_1"/>
<evidence type="ECO:0000313" key="2">
    <source>
        <dbReference type="EnsemblMetazoa" id="tetur26g02260.1"/>
    </source>
</evidence>
<name>T1KY29_TETUR</name>
<dbReference type="EMBL" id="CAEY01000699">
    <property type="status" value="NOT_ANNOTATED_CDS"/>
    <property type="molecule type" value="Genomic_DNA"/>
</dbReference>
<protein>
    <submittedName>
        <fullName evidence="2">Uncharacterized protein</fullName>
    </submittedName>
</protein>
<feature type="chain" id="PRO_5004581256" evidence="1">
    <location>
        <begin position="19"/>
        <end position="275"/>
    </location>
</feature>
<dbReference type="EnsemblMetazoa" id="tetur26g02260.1">
    <property type="protein sequence ID" value="tetur26g02260.1"/>
    <property type="gene ID" value="tetur26g02260"/>
</dbReference>
<evidence type="ECO:0000313" key="3">
    <source>
        <dbReference type="Proteomes" id="UP000015104"/>
    </source>
</evidence>
<reference evidence="3" key="1">
    <citation type="submission" date="2011-08" db="EMBL/GenBank/DDBJ databases">
        <authorList>
            <person name="Rombauts S."/>
        </authorList>
    </citation>
    <scope>NUCLEOTIDE SEQUENCE</scope>
    <source>
        <strain evidence="3">London</strain>
    </source>
</reference>
<dbReference type="Proteomes" id="UP000015104">
    <property type="component" value="Unassembled WGS sequence"/>
</dbReference>
<dbReference type="OrthoDB" id="10321151at2759"/>
<dbReference type="OMA" id="QYDEPRK"/>
<reference evidence="2" key="2">
    <citation type="submission" date="2015-06" db="UniProtKB">
        <authorList>
            <consortium name="EnsemblMetazoa"/>
        </authorList>
    </citation>
    <scope>IDENTIFICATION</scope>
</reference>
<dbReference type="AlphaFoldDB" id="T1KY29"/>